<dbReference type="Gene3D" id="3.10.180.10">
    <property type="entry name" value="2,3-Dihydroxybiphenyl 1,2-Dioxygenase, domain 1"/>
    <property type="match status" value="1"/>
</dbReference>
<dbReference type="EMBL" id="JACCBU010000001">
    <property type="protein sequence ID" value="NYE72519.1"/>
    <property type="molecule type" value="Genomic_DNA"/>
</dbReference>
<reference evidence="2 3" key="1">
    <citation type="submission" date="2020-07" db="EMBL/GenBank/DDBJ databases">
        <title>Sequencing the genomes of 1000 actinobacteria strains.</title>
        <authorList>
            <person name="Klenk H.-P."/>
        </authorList>
    </citation>
    <scope>NUCLEOTIDE SEQUENCE [LARGE SCALE GENOMIC DNA]</scope>
    <source>
        <strain evidence="2 3">DSM 22083</strain>
    </source>
</reference>
<dbReference type="InterPro" id="IPR037523">
    <property type="entry name" value="VOC_core"/>
</dbReference>
<dbReference type="InterPro" id="IPR004360">
    <property type="entry name" value="Glyas_Fos-R_dOase_dom"/>
</dbReference>
<name>A0A7Y9I8Z0_9ACTN</name>
<evidence type="ECO:0000313" key="2">
    <source>
        <dbReference type="EMBL" id="NYE72519.1"/>
    </source>
</evidence>
<dbReference type="PANTHER" id="PTHR36503:SF3">
    <property type="entry name" value="BLR0126 PROTEIN"/>
    <property type="match status" value="1"/>
</dbReference>
<dbReference type="PROSITE" id="PS51819">
    <property type="entry name" value="VOC"/>
    <property type="match status" value="1"/>
</dbReference>
<dbReference type="Proteomes" id="UP000569914">
    <property type="component" value="Unassembled WGS sequence"/>
</dbReference>
<proteinExistence type="predicted"/>
<dbReference type="PANTHER" id="PTHR36503">
    <property type="entry name" value="BLR2520 PROTEIN"/>
    <property type="match status" value="1"/>
</dbReference>
<gene>
    <name evidence="2" type="ORF">BKA15_003848</name>
</gene>
<dbReference type="AlphaFoldDB" id="A0A7Y9I8Z0"/>
<accession>A0A7Y9I8Z0</accession>
<dbReference type="InterPro" id="IPR029068">
    <property type="entry name" value="Glyas_Bleomycin-R_OHBP_Dase"/>
</dbReference>
<dbReference type="RefSeq" id="WP_179753378.1">
    <property type="nucleotide sequence ID" value="NZ_JACCBU010000001.1"/>
</dbReference>
<keyword evidence="3" id="KW-1185">Reference proteome</keyword>
<dbReference type="Pfam" id="PF00903">
    <property type="entry name" value="Glyoxalase"/>
    <property type="match status" value="1"/>
</dbReference>
<protein>
    <recommendedName>
        <fullName evidence="1">VOC domain-containing protein</fullName>
    </recommendedName>
</protein>
<feature type="domain" description="VOC" evidence="1">
    <location>
        <begin position="2"/>
        <end position="127"/>
    </location>
</feature>
<comment type="caution">
    <text evidence="2">The sequence shown here is derived from an EMBL/GenBank/DDBJ whole genome shotgun (WGS) entry which is preliminary data.</text>
</comment>
<organism evidence="2 3">
    <name type="scientific">Microlunatus parietis</name>
    <dbReference type="NCBI Taxonomy" id="682979"/>
    <lineage>
        <taxon>Bacteria</taxon>
        <taxon>Bacillati</taxon>
        <taxon>Actinomycetota</taxon>
        <taxon>Actinomycetes</taxon>
        <taxon>Propionibacteriales</taxon>
        <taxon>Propionibacteriaceae</taxon>
        <taxon>Microlunatus</taxon>
    </lineage>
</organism>
<dbReference type="SUPFAM" id="SSF54593">
    <property type="entry name" value="Glyoxalase/Bleomycin resistance protein/Dihydroxybiphenyl dioxygenase"/>
    <property type="match status" value="1"/>
</dbReference>
<evidence type="ECO:0000259" key="1">
    <source>
        <dbReference type="PROSITE" id="PS51819"/>
    </source>
</evidence>
<evidence type="ECO:0000313" key="3">
    <source>
        <dbReference type="Proteomes" id="UP000569914"/>
    </source>
</evidence>
<sequence>MKITEINLVVEDLARSHAFYAALGCTLRQVSESSEETSAWLTAGGPIPVSLHSREFAAWWDASAPPVAPGSATIDLTVDSAEEAEAVLAKAEQAGGRVIAAARPMPWGQQYAIFADPDGYRWGIKSPPRPS</sequence>